<keyword evidence="5 9" id="KW-0605">Phycobilisome</keyword>
<keyword evidence="7 9" id="KW-0793">Thylakoid</keyword>
<dbReference type="Pfam" id="PF00502">
    <property type="entry name" value="Phycobilisome"/>
    <property type="match status" value="1"/>
</dbReference>
<keyword evidence="4" id="KW-0042">Antenna complex</keyword>
<keyword evidence="8 9" id="KW-0472">Membrane</keyword>
<evidence type="ECO:0000313" key="10">
    <source>
        <dbReference type="PDB" id="8IMK"/>
    </source>
</evidence>
<dbReference type="GO" id="GO:0015979">
    <property type="term" value="P:photosynthesis"/>
    <property type="evidence" value="ECO:0007669"/>
    <property type="project" value="UniProtKB-KW"/>
</dbReference>
<evidence type="ECO:0000256" key="6">
    <source>
        <dbReference type="ARBA" id="ARBA00022982"/>
    </source>
</evidence>
<keyword evidence="9" id="KW-0157">Chromophore</keyword>
<feature type="binding site" evidence="11">
    <location>
        <position position="71"/>
    </location>
    <ligand>
        <name>(2R,3E)-phycocyanobilin</name>
        <dbReference type="ChEBI" id="CHEBI:85275"/>
    </ligand>
</feature>
<evidence type="ECO:0000256" key="5">
    <source>
        <dbReference type="ARBA" id="ARBA00022738"/>
    </source>
</evidence>
<comment type="subcellular location">
    <subcellularLocation>
        <location evidence="9">Cellular thylakoid membrane</location>
        <topology evidence="9">Peripheral membrane protein</topology>
        <orientation evidence="9">Cytoplasmic side</orientation>
    </subcellularLocation>
    <subcellularLocation>
        <location evidence="1">Membrane</location>
        <topology evidence="1">Peripheral membrane protein</topology>
    </subcellularLocation>
</comment>
<evidence type="ECO:0000256" key="7">
    <source>
        <dbReference type="ARBA" id="ARBA00023078"/>
    </source>
</evidence>
<dbReference type="PDB" id="8IMK">
    <property type="method" value="EM"/>
    <property type="resolution" value="2.48 A"/>
    <property type="chains" value="A/C/E/N/O/P/Q/R/S/a/c/e/n/o/p/q/r/s=1-161"/>
</dbReference>
<evidence type="ECO:0000256" key="9">
    <source>
        <dbReference type="RuleBase" id="RU004438"/>
    </source>
</evidence>
<keyword evidence="11" id="KW-0002">3D-structure</keyword>
<dbReference type="SMR" id="A0AAJ6N6F0"/>
<evidence type="ECO:0000256" key="8">
    <source>
        <dbReference type="ARBA" id="ARBA00023136"/>
    </source>
</evidence>
<dbReference type="AlphaFoldDB" id="A0AAJ6N6F0"/>
<evidence type="ECO:0000256" key="1">
    <source>
        <dbReference type="ARBA" id="ARBA00004170"/>
    </source>
</evidence>
<keyword evidence="2 9" id="KW-0813">Transport</keyword>
<evidence type="ECO:0000256" key="3">
    <source>
        <dbReference type="ARBA" id="ARBA00022531"/>
    </source>
</evidence>
<dbReference type="GO" id="GO:0030089">
    <property type="term" value="C:phycobilisome"/>
    <property type="evidence" value="ECO:0007669"/>
    <property type="project" value="UniProtKB-KW"/>
</dbReference>
<protein>
    <submittedName>
        <fullName evidence="10">ApcA1</fullName>
    </submittedName>
</protein>
<feature type="binding site" evidence="11">
    <location>
        <position position="77"/>
    </location>
    <ligand>
        <name>(2R,3E)-phycocyanobilin</name>
        <dbReference type="ChEBI" id="CHEBI:85275"/>
    </ligand>
</feature>
<reference evidence="11" key="1">
    <citation type="journal article" date="2023" name="Nat. Commun.">
        <title>A structure of the relict phycobilisome from a thylakoid-free cyanobacterium.</title>
        <authorList>
            <person name="Jiang H.W."/>
            <person name="Wu H.Y."/>
            <person name="Wang C.H."/>
            <person name="Yang C.H."/>
            <person name="Ko J.T."/>
            <person name="Ho H.C."/>
            <person name="Tsai M.D."/>
            <person name="Bryant D.A."/>
            <person name="Li F.W."/>
            <person name="Ho M.C."/>
            <person name="Ho M.Y."/>
        </authorList>
    </citation>
    <scope>STRUCTURE BY ELECTRON MICROSCOPY (2.48 ANGSTROMS) IN COMPLEX WITH (2R,3E)-PHYCOCYANOBILIN</scope>
</reference>
<keyword evidence="9" id="KW-0089">Bile pigment</keyword>
<dbReference type="PIRSF" id="PIRSF000081">
    <property type="entry name" value="Phycocyanin"/>
    <property type="match status" value="1"/>
</dbReference>
<feature type="binding site" evidence="11">
    <location>
        <position position="83"/>
    </location>
    <ligand>
        <name>(2R,3E)-phycocyanobilin</name>
        <dbReference type="ChEBI" id="CHEBI:85275"/>
    </ligand>
</feature>
<comment type="similarity">
    <text evidence="9">Belongs to the phycobiliprotein family.</text>
</comment>
<dbReference type="PANTHER" id="PTHR34011">
    <property type="entry name" value="PHYCOBILISOME 32.1 KDA LINKER POLYPEPTIDE, PHYCOCYANIN-ASSOCIATED, ROD 2-RELATED"/>
    <property type="match status" value="1"/>
</dbReference>
<proteinExistence type="evidence at protein level"/>
<sequence length="161" mass="17275">MSAITKAILNADAEARYLSPGEIDVVRGYLASGERRVRVARVLSDNALRIVRGAGDTMFQKRPDLVAPGGNAYGEVRTAKCLRDLDYFLRLVTYGVLAGDTSPIDEIGLIGIKETYSLLEVPVPGVIDGIKAAKQQAAALLSSEDAAEASFYFDYVISAMS</sequence>
<evidence type="ECO:0000256" key="4">
    <source>
        <dbReference type="ARBA" id="ARBA00022549"/>
    </source>
</evidence>
<dbReference type="InterPro" id="IPR012128">
    <property type="entry name" value="Phycobilisome_asu/bsu"/>
</dbReference>
<dbReference type="PANTHER" id="PTHR34011:SF2">
    <property type="entry name" value="ALLOPHYCOCYANIN ALPHA CHAIN"/>
    <property type="match status" value="1"/>
</dbReference>
<feature type="binding site" evidence="11">
    <location>
        <position position="84"/>
    </location>
    <ligand>
        <name>(2R,3E)-phycocyanobilin</name>
        <dbReference type="ChEBI" id="CHEBI:85275"/>
    </ligand>
</feature>
<evidence type="ECO:0000256" key="2">
    <source>
        <dbReference type="ARBA" id="ARBA00022448"/>
    </source>
</evidence>
<keyword evidence="6 9" id="KW-0249">Electron transport</keyword>
<accession>A0AAJ6N6F0</accession>
<organism evidence="10">
    <name type="scientific">Anthocerotibacter panamensis</name>
    <dbReference type="NCBI Taxonomy" id="2857077"/>
    <lineage>
        <taxon>Bacteria</taxon>
        <taxon>Bacillati</taxon>
        <taxon>Cyanobacteriota</taxon>
        <taxon>Cyanophyceae</taxon>
        <taxon>Gloeobacterales</taxon>
        <taxon>Anthocerotibacteraceae</taxon>
        <taxon>Anthocerotibacter</taxon>
    </lineage>
</organism>
<evidence type="ECO:0007829" key="11">
    <source>
        <dbReference type="PDB" id="8IMK"/>
    </source>
</evidence>
<feature type="binding site" evidence="11">
    <location>
        <position position="80"/>
    </location>
    <ligand>
        <name>(2R,3E)-phycocyanobilin</name>
        <dbReference type="ChEBI" id="CHEBI:85275"/>
    </ligand>
</feature>
<name>A0AAJ6N6F0_9CYAN</name>
<keyword evidence="3 9" id="KW-0602">Photosynthesis</keyword>